<keyword evidence="2" id="KW-1185">Reference proteome</keyword>
<gene>
    <name evidence="1" type="ordered locus">Mfer_0071</name>
</gene>
<evidence type="ECO:0000313" key="1">
    <source>
        <dbReference type="EMBL" id="ADP76875.1"/>
    </source>
</evidence>
<accession>E3GWY6</accession>
<reference evidence="1 2" key="1">
    <citation type="journal article" date="2010" name="Stand. Genomic Sci.">
        <title>Complete genome sequence of Methanothermus fervidus type strain (V24S).</title>
        <authorList>
            <person name="Anderson I."/>
            <person name="Djao O.D."/>
            <person name="Misra M."/>
            <person name="Chertkov O."/>
            <person name="Nolan M."/>
            <person name="Lucas S."/>
            <person name="Lapidus A."/>
            <person name="Del Rio T.G."/>
            <person name="Tice H."/>
            <person name="Cheng J.F."/>
            <person name="Tapia R."/>
            <person name="Han C."/>
            <person name="Goodwin L."/>
            <person name="Pitluck S."/>
            <person name="Liolios K."/>
            <person name="Ivanova N."/>
            <person name="Mavromatis K."/>
            <person name="Mikhailova N."/>
            <person name="Pati A."/>
            <person name="Brambilla E."/>
            <person name="Chen A."/>
            <person name="Palaniappan K."/>
            <person name="Land M."/>
            <person name="Hauser L."/>
            <person name="Chang Y.J."/>
            <person name="Jeffries C.D."/>
            <person name="Sikorski J."/>
            <person name="Spring S."/>
            <person name="Rohde M."/>
            <person name="Eichinger K."/>
            <person name="Huber H."/>
            <person name="Wirth R."/>
            <person name="Goker M."/>
            <person name="Detter J.C."/>
            <person name="Woyke T."/>
            <person name="Bristow J."/>
            <person name="Eisen J.A."/>
            <person name="Markowitz V."/>
            <person name="Hugenholtz P."/>
            <person name="Klenk H.P."/>
            <person name="Kyrpides N.C."/>
        </authorList>
    </citation>
    <scope>NUCLEOTIDE SEQUENCE [LARGE SCALE GENOMIC DNA]</scope>
    <source>
        <strain evidence="2">ATCC 43054 / DSM 2088 / JCM 10308 / V24 S</strain>
    </source>
</reference>
<dbReference type="KEGG" id="mfv:Mfer_0071"/>
<protein>
    <submittedName>
        <fullName evidence="1">Uncharacterized protein</fullName>
    </submittedName>
</protein>
<sequence length="190" mass="22803">MKFQKNFKNFEKFVKKTYEKSLNILEKKYCWKCPQKTTSHIIKCREVEIYQRLYKSFKNALNEFLINNYSKENIKRIKSRLFQKISKEFLTLVKIDENSDYFAGSWIILRRNSRVIKKGDLILYKTNSGFKMSKVLRKYCEDNLDYIDVGDKKLLNYEIYGKIEKIIEPNDDLYPIFENISAPIVLKLTS</sequence>
<dbReference type="Proteomes" id="UP000002315">
    <property type="component" value="Chromosome"/>
</dbReference>
<proteinExistence type="predicted"/>
<name>E3GWY6_METFV</name>
<dbReference type="STRING" id="523846.Mfer_0071"/>
<organism evidence="1 2">
    <name type="scientific">Methanothermus fervidus (strain ATCC 43054 / DSM 2088 / JCM 10308 / V24 S)</name>
    <dbReference type="NCBI Taxonomy" id="523846"/>
    <lineage>
        <taxon>Archaea</taxon>
        <taxon>Methanobacteriati</taxon>
        <taxon>Methanobacteriota</taxon>
        <taxon>Methanomada group</taxon>
        <taxon>Methanobacteria</taxon>
        <taxon>Methanobacteriales</taxon>
        <taxon>Methanothermaceae</taxon>
        <taxon>Methanothermus</taxon>
    </lineage>
</organism>
<evidence type="ECO:0000313" key="2">
    <source>
        <dbReference type="Proteomes" id="UP000002315"/>
    </source>
</evidence>
<dbReference type="HOGENOM" id="CLU_1425091_0_0_2"/>
<dbReference type="EMBL" id="CP002278">
    <property type="protein sequence ID" value="ADP76875.1"/>
    <property type="molecule type" value="Genomic_DNA"/>
</dbReference>
<dbReference type="OrthoDB" id="70556at2157"/>
<dbReference type="AlphaFoldDB" id="E3GWY6"/>